<keyword evidence="3" id="KW-0997">Cell inner membrane</keyword>
<dbReference type="GO" id="GO:0016746">
    <property type="term" value="F:acyltransferase activity"/>
    <property type="evidence" value="ECO:0007669"/>
    <property type="project" value="UniProtKB-KW"/>
</dbReference>
<comment type="catalytic activity">
    <reaction evidence="10">
        <text>an L-alpha-D-Hep-(1-&gt;5)-[alpha-Kdo-(2-&gt;4)]-alpha-Kdo-(2-&gt;6)-lipid A + ADP-L-glycero-beta-D-manno-heptose = an L-alpha-D-Hep-(1-&gt;3)-L-alpha-D-Hep-(1-&gt;5)-[alpha-Kdo-(2-&gt;4)]-alpha-Kdo-(2-&gt;6)-lipid A + ADP + H(+)</text>
        <dbReference type="Rhea" id="RHEA:74071"/>
        <dbReference type="ChEBI" id="CHEBI:15378"/>
        <dbReference type="ChEBI" id="CHEBI:61506"/>
        <dbReference type="ChEBI" id="CHEBI:193068"/>
        <dbReference type="ChEBI" id="CHEBI:193069"/>
        <dbReference type="ChEBI" id="CHEBI:456216"/>
        <dbReference type="EC" id="2.4.99.24"/>
    </reaction>
</comment>
<sequence>MSESESAARNTRPVRFSHWFGYVGFRGAEALVSAMSAPMAFRFGELIGRAVYHLAPSYRRLARRNLRIAFGREKEDAEIAKMTREVFSSMGANFVSSIRFASGRLDDLKKTVTIEGAEAVIEACDAGRGAVCVVAHAGPWEILSLDPGVKAPGREVSAIYQALGNPLINDLVLRRRQQAGVELLDRKVGFNRAGEILRGGGVVGILADQHAGDAGMFIPFMGRLASTTNLPALMAKRAGADVFTTAVRTVGTAKWVLSYEKIEPYGEVNGRAWSDLDAMTYGVNLGIEKVVRRSPADWFWVHNRWKTPDPAFLLTRHKRGVKFPPGMDPATAKPFRVVMRSPNWLGDACMAMPAVRAIKRGRPDVELTMIAPAKFADIWNELPEVDHIIPREGKDSPKDVAKKLLAKGTFDAGILLTNSPRTAMEMWHADVRRIVGYRAKWRSFFLNQFIPHKVVKNGPPLHHVEHYMQMAHRIGGDCSDRTLFDAIPRRDGAAVIEPSAGHAVRIGLCAGAEYGPAKRWPLESFAEMARMVNEKRAEAGELPVEWVLFGAPGEKQLGEDLTVAIGGHVDNLVGKTSIIGLMDHLRSCEFLVSNDTGTMHLAALLGVEAVAIFGSTEPRWTRPLGKGHTILREHVECSPCFLRECPIDFRCMKAITPERVAGEVMKRLG</sequence>
<dbReference type="Pfam" id="PF01075">
    <property type="entry name" value="Glyco_transf_9"/>
    <property type="match status" value="1"/>
</dbReference>
<comment type="similarity">
    <text evidence="8">Belongs to the glycosyltransferase 9 family.</text>
</comment>
<organism evidence="11 12">
    <name type="scientific">Sulfuriroseicoccus oceanibius</name>
    <dbReference type="NCBI Taxonomy" id="2707525"/>
    <lineage>
        <taxon>Bacteria</taxon>
        <taxon>Pseudomonadati</taxon>
        <taxon>Verrucomicrobiota</taxon>
        <taxon>Verrucomicrobiia</taxon>
        <taxon>Verrucomicrobiales</taxon>
        <taxon>Verrucomicrobiaceae</taxon>
        <taxon>Sulfuriroseicoccus</taxon>
    </lineage>
</organism>
<evidence type="ECO:0000256" key="3">
    <source>
        <dbReference type="ARBA" id="ARBA00022519"/>
    </source>
</evidence>
<dbReference type="GO" id="GO:0005886">
    <property type="term" value="C:plasma membrane"/>
    <property type="evidence" value="ECO:0007669"/>
    <property type="project" value="UniProtKB-SubCell"/>
</dbReference>
<name>A0A6B3LEG8_9BACT</name>
<evidence type="ECO:0000256" key="8">
    <source>
        <dbReference type="ARBA" id="ARBA00043995"/>
    </source>
</evidence>
<dbReference type="InterPro" id="IPR004960">
    <property type="entry name" value="LipA_acyltrans"/>
</dbReference>
<evidence type="ECO:0000313" key="11">
    <source>
        <dbReference type="EMBL" id="QQL46027.1"/>
    </source>
</evidence>
<dbReference type="NCBIfam" id="TIGR02195">
    <property type="entry name" value="heptsyl_trn_II"/>
    <property type="match status" value="1"/>
</dbReference>
<dbReference type="PANTHER" id="PTHR30160">
    <property type="entry name" value="TETRAACYLDISACCHARIDE 4'-KINASE-RELATED"/>
    <property type="match status" value="1"/>
</dbReference>
<evidence type="ECO:0000256" key="7">
    <source>
        <dbReference type="ARBA" id="ARBA00023315"/>
    </source>
</evidence>
<dbReference type="InterPro" id="IPR002201">
    <property type="entry name" value="Glyco_trans_9"/>
</dbReference>
<keyword evidence="4" id="KW-0328">Glycosyltransferase</keyword>
<evidence type="ECO:0000256" key="5">
    <source>
        <dbReference type="ARBA" id="ARBA00022679"/>
    </source>
</evidence>
<dbReference type="InterPro" id="IPR051199">
    <property type="entry name" value="LPS_LOS_Heptosyltrfase"/>
</dbReference>
<dbReference type="Pfam" id="PF03279">
    <property type="entry name" value="Lip_A_acyltrans"/>
    <property type="match status" value="1"/>
</dbReference>
<evidence type="ECO:0000313" key="12">
    <source>
        <dbReference type="Proteomes" id="UP000475117"/>
    </source>
</evidence>
<keyword evidence="2" id="KW-1003">Cell membrane</keyword>
<keyword evidence="5 11" id="KW-0808">Transferase</keyword>
<evidence type="ECO:0000256" key="9">
    <source>
        <dbReference type="ARBA" id="ARBA00044042"/>
    </source>
</evidence>
<dbReference type="InterPro" id="IPR011910">
    <property type="entry name" value="RfaF"/>
</dbReference>
<keyword evidence="6" id="KW-0472">Membrane</keyword>
<dbReference type="GO" id="GO:0009244">
    <property type="term" value="P:lipopolysaccharide core region biosynthetic process"/>
    <property type="evidence" value="ECO:0007669"/>
    <property type="project" value="TreeGrafter"/>
</dbReference>
<keyword evidence="7" id="KW-0012">Acyltransferase</keyword>
<dbReference type="CDD" id="cd07984">
    <property type="entry name" value="LPLAT_LABLAT-like"/>
    <property type="match status" value="1"/>
</dbReference>
<dbReference type="CDD" id="cd03789">
    <property type="entry name" value="GT9_LPS_heptosyltransferase"/>
    <property type="match status" value="1"/>
</dbReference>
<proteinExistence type="inferred from homology"/>
<evidence type="ECO:0000256" key="10">
    <source>
        <dbReference type="ARBA" id="ARBA00047503"/>
    </source>
</evidence>
<gene>
    <name evidence="11" type="primary">waaF</name>
    <name evidence="11" type="ORF">G3M56_005455</name>
</gene>
<dbReference type="SUPFAM" id="SSF53756">
    <property type="entry name" value="UDP-Glycosyltransferase/glycogen phosphorylase"/>
    <property type="match status" value="1"/>
</dbReference>
<dbReference type="GO" id="GO:0008713">
    <property type="term" value="F:ADP-heptose-lipopolysaccharide heptosyltransferase activity"/>
    <property type="evidence" value="ECO:0007669"/>
    <property type="project" value="UniProtKB-EC"/>
</dbReference>
<dbReference type="Proteomes" id="UP000475117">
    <property type="component" value="Chromosome"/>
</dbReference>
<dbReference type="GO" id="GO:0005829">
    <property type="term" value="C:cytosol"/>
    <property type="evidence" value="ECO:0007669"/>
    <property type="project" value="TreeGrafter"/>
</dbReference>
<comment type="subcellular location">
    <subcellularLocation>
        <location evidence="1">Cell inner membrane</location>
    </subcellularLocation>
</comment>
<reference evidence="11 12" key="1">
    <citation type="submission" date="2020-12" db="EMBL/GenBank/DDBJ databases">
        <title>Sulforoseuscoccus oceanibium gen. nov., sp. nov., a representative of the phylum Verrucomicrobia with special cytoplasmic membrane, and proposal of Sulforoseuscoccusaceae fam. nov.</title>
        <authorList>
            <person name="Xi F."/>
        </authorList>
    </citation>
    <scope>NUCLEOTIDE SEQUENCE [LARGE SCALE GENOMIC DNA]</scope>
    <source>
        <strain evidence="11 12">T37</strain>
    </source>
</reference>
<dbReference type="EMBL" id="CP066776">
    <property type="protein sequence ID" value="QQL46027.1"/>
    <property type="molecule type" value="Genomic_DNA"/>
</dbReference>
<dbReference type="RefSeq" id="WP_164365721.1">
    <property type="nucleotide sequence ID" value="NZ_CP066776.1"/>
</dbReference>
<evidence type="ECO:0000256" key="1">
    <source>
        <dbReference type="ARBA" id="ARBA00004533"/>
    </source>
</evidence>
<evidence type="ECO:0000256" key="2">
    <source>
        <dbReference type="ARBA" id="ARBA00022475"/>
    </source>
</evidence>
<dbReference type="PANTHER" id="PTHR30160:SF7">
    <property type="entry name" value="ADP-HEPTOSE--LPS HEPTOSYLTRANSFERASE 2"/>
    <property type="match status" value="1"/>
</dbReference>
<keyword evidence="12" id="KW-1185">Reference proteome</keyword>
<protein>
    <recommendedName>
        <fullName evidence="9">lipopolysaccharide heptosyltransferase II</fullName>
        <ecNumber evidence="9">2.4.99.24</ecNumber>
    </recommendedName>
</protein>
<accession>A0A6B3LEG8</accession>
<dbReference type="AlphaFoldDB" id="A0A6B3LEG8"/>
<dbReference type="GO" id="GO:0009247">
    <property type="term" value="P:glycolipid biosynthetic process"/>
    <property type="evidence" value="ECO:0007669"/>
    <property type="project" value="UniProtKB-ARBA"/>
</dbReference>
<dbReference type="EC" id="2.4.99.24" evidence="9"/>
<evidence type="ECO:0000256" key="4">
    <source>
        <dbReference type="ARBA" id="ARBA00022676"/>
    </source>
</evidence>
<dbReference type="Gene3D" id="3.40.50.2000">
    <property type="entry name" value="Glycogen Phosphorylase B"/>
    <property type="match status" value="2"/>
</dbReference>
<evidence type="ECO:0000256" key="6">
    <source>
        <dbReference type="ARBA" id="ARBA00023136"/>
    </source>
</evidence>
<dbReference type="KEGG" id="soa:G3M56_005455"/>